<name>A0A4Y7JJJ3_PAPSO</name>
<dbReference type="PANTHER" id="PTHR36041:SF2">
    <property type="entry name" value="SUCCINATE DEHYDROGENASE SUBUNIT 7A, MITOCHONDRIAL-RELATED"/>
    <property type="match status" value="1"/>
</dbReference>
<organism evidence="1 2">
    <name type="scientific">Papaver somniferum</name>
    <name type="common">Opium poppy</name>
    <dbReference type="NCBI Taxonomy" id="3469"/>
    <lineage>
        <taxon>Eukaryota</taxon>
        <taxon>Viridiplantae</taxon>
        <taxon>Streptophyta</taxon>
        <taxon>Embryophyta</taxon>
        <taxon>Tracheophyta</taxon>
        <taxon>Spermatophyta</taxon>
        <taxon>Magnoliopsida</taxon>
        <taxon>Ranunculales</taxon>
        <taxon>Papaveraceae</taxon>
        <taxon>Papaveroideae</taxon>
        <taxon>Papaver</taxon>
    </lineage>
</organism>
<gene>
    <name evidence="1" type="ORF">C5167_007145</name>
</gene>
<evidence type="ECO:0000313" key="2">
    <source>
        <dbReference type="Proteomes" id="UP000316621"/>
    </source>
</evidence>
<reference evidence="1 2" key="1">
    <citation type="journal article" date="2018" name="Science">
        <title>The opium poppy genome and morphinan production.</title>
        <authorList>
            <person name="Guo L."/>
            <person name="Winzer T."/>
            <person name="Yang X."/>
            <person name="Li Y."/>
            <person name="Ning Z."/>
            <person name="He Z."/>
            <person name="Teodor R."/>
            <person name="Lu Y."/>
            <person name="Bowser T.A."/>
            <person name="Graham I.A."/>
            <person name="Ye K."/>
        </authorList>
    </citation>
    <scope>NUCLEOTIDE SEQUENCE [LARGE SCALE GENOMIC DNA]</scope>
    <source>
        <strain evidence="2">cv. HN1</strain>
        <tissue evidence="1">Leaves</tissue>
    </source>
</reference>
<evidence type="ECO:0000313" key="1">
    <source>
        <dbReference type="EMBL" id="RZC59835.1"/>
    </source>
</evidence>
<dbReference type="InterPro" id="IPR034573">
    <property type="entry name" value="SDH7"/>
</dbReference>
<dbReference type="AlphaFoldDB" id="A0A4Y7JJJ3"/>
<dbReference type="EMBL" id="CM010718">
    <property type="protein sequence ID" value="RZC59835.1"/>
    <property type="molecule type" value="Genomic_DNA"/>
</dbReference>
<dbReference type="OMA" id="CCYEIYY"/>
<dbReference type="GO" id="GO:0045273">
    <property type="term" value="C:respiratory chain complex II (succinate dehydrogenase)"/>
    <property type="evidence" value="ECO:0007669"/>
    <property type="project" value="InterPro"/>
</dbReference>
<dbReference type="PANTHER" id="PTHR36041">
    <property type="entry name" value="SUCCINATE DEHYDROGENASE SUBUNIT 7A, MITOCHONDRIAL-RELATED"/>
    <property type="match status" value="1"/>
</dbReference>
<proteinExistence type="predicted"/>
<dbReference type="STRING" id="3469.A0A4Y7JJJ3"/>
<dbReference type="Proteomes" id="UP000316621">
    <property type="component" value="Chromosome 4"/>
</dbReference>
<keyword evidence="2" id="KW-1185">Reference proteome</keyword>
<accession>A0A4Y7JJJ3</accession>
<dbReference type="Gramene" id="RZC59835">
    <property type="protein sequence ID" value="RZC59835"/>
    <property type="gene ID" value="C5167_007145"/>
</dbReference>
<sequence>MKNNMFISRPLMWMLFVSERDYPLRSDARGWSKAKSVYFLGDSAMAFLLNKASTISRLVSSSTQKVNPSFLQSSRRGFHIELGAREKALLEPHPALKPFKSTKKAEHLVRRFGDVLALAVISGGCYEVYVRTTSK</sequence>
<protein>
    <submittedName>
        <fullName evidence="1">Uncharacterized protein</fullName>
    </submittedName>
</protein>